<evidence type="ECO:0000313" key="2">
    <source>
        <dbReference type="Proteomes" id="UP000281553"/>
    </source>
</evidence>
<evidence type="ECO:0000313" key="1">
    <source>
        <dbReference type="EMBL" id="VDN10285.1"/>
    </source>
</evidence>
<name>A0A3P7KYR4_DIBLA</name>
<accession>A0A3P7KYR4</accession>
<reference evidence="1 2" key="1">
    <citation type="submission" date="2018-11" db="EMBL/GenBank/DDBJ databases">
        <authorList>
            <consortium name="Pathogen Informatics"/>
        </authorList>
    </citation>
    <scope>NUCLEOTIDE SEQUENCE [LARGE SCALE GENOMIC DNA]</scope>
</reference>
<dbReference type="Proteomes" id="UP000281553">
    <property type="component" value="Unassembled WGS sequence"/>
</dbReference>
<sequence>MVVQPPSSRSIPTFTSFTKRRQHVQSPCARRYLVLILKTQKPQMNKPNSFQSP</sequence>
<organism evidence="1 2">
    <name type="scientific">Dibothriocephalus latus</name>
    <name type="common">Fish tapeworm</name>
    <name type="synonym">Diphyllobothrium latum</name>
    <dbReference type="NCBI Taxonomy" id="60516"/>
    <lineage>
        <taxon>Eukaryota</taxon>
        <taxon>Metazoa</taxon>
        <taxon>Spiralia</taxon>
        <taxon>Lophotrochozoa</taxon>
        <taxon>Platyhelminthes</taxon>
        <taxon>Cestoda</taxon>
        <taxon>Eucestoda</taxon>
        <taxon>Diphyllobothriidea</taxon>
        <taxon>Diphyllobothriidae</taxon>
        <taxon>Dibothriocephalus</taxon>
    </lineage>
</organism>
<proteinExistence type="predicted"/>
<dbReference type="EMBL" id="UYRU01048819">
    <property type="protein sequence ID" value="VDN10285.1"/>
    <property type="molecule type" value="Genomic_DNA"/>
</dbReference>
<protein>
    <submittedName>
        <fullName evidence="1">Uncharacterized protein</fullName>
    </submittedName>
</protein>
<gene>
    <name evidence="1" type="ORF">DILT_LOCUS6116</name>
</gene>
<keyword evidence="2" id="KW-1185">Reference proteome</keyword>
<dbReference type="AlphaFoldDB" id="A0A3P7KYR4"/>